<dbReference type="InterPro" id="IPR032675">
    <property type="entry name" value="LRR_dom_sf"/>
</dbReference>
<keyword evidence="7" id="KW-0807">Transducer</keyword>
<evidence type="ECO:0000256" key="5">
    <source>
        <dbReference type="ARBA" id="ARBA00022989"/>
    </source>
</evidence>
<dbReference type="SMART" id="SM00369">
    <property type="entry name" value="LRR_TYP"/>
    <property type="match status" value="6"/>
</dbReference>
<evidence type="ECO:0000256" key="6">
    <source>
        <dbReference type="ARBA" id="ARBA00023136"/>
    </source>
</evidence>
<evidence type="ECO:0000256" key="1">
    <source>
        <dbReference type="ARBA" id="ARBA00004370"/>
    </source>
</evidence>
<name>A0A2B4T134_STYPI</name>
<feature type="transmembrane region" description="Helical" evidence="8">
    <location>
        <begin position="373"/>
        <end position="394"/>
    </location>
</feature>
<comment type="subcellular location">
    <subcellularLocation>
        <location evidence="1">Membrane</location>
    </subcellularLocation>
</comment>
<dbReference type="PRINTS" id="PR00237">
    <property type="entry name" value="GPCRRHODOPSN"/>
</dbReference>
<feature type="transmembrane region" description="Helical" evidence="8">
    <location>
        <begin position="614"/>
        <end position="633"/>
    </location>
</feature>
<organism evidence="10 11">
    <name type="scientific">Stylophora pistillata</name>
    <name type="common">Smooth cauliflower coral</name>
    <dbReference type="NCBI Taxonomy" id="50429"/>
    <lineage>
        <taxon>Eukaryota</taxon>
        <taxon>Metazoa</taxon>
        <taxon>Cnidaria</taxon>
        <taxon>Anthozoa</taxon>
        <taxon>Hexacorallia</taxon>
        <taxon>Scleractinia</taxon>
        <taxon>Astrocoeniina</taxon>
        <taxon>Pocilloporidae</taxon>
        <taxon>Stylophora</taxon>
    </lineage>
</organism>
<keyword evidence="6 8" id="KW-0472">Membrane</keyword>
<dbReference type="Gene3D" id="1.20.1070.10">
    <property type="entry name" value="Rhodopsin 7-helix transmembrane proteins"/>
    <property type="match status" value="1"/>
</dbReference>
<dbReference type="Pfam" id="PF00001">
    <property type="entry name" value="7tm_1"/>
    <property type="match status" value="1"/>
</dbReference>
<keyword evidence="7" id="KW-0297">G-protein coupled receptor</keyword>
<comment type="similarity">
    <text evidence="7">Belongs to the G-protein coupled receptor 1 family.</text>
</comment>
<gene>
    <name evidence="10" type="primary">Lrrc28</name>
    <name evidence="10" type="ORF">AWC38_SpisGene127</name>
</gene>
<dbReference type="PANTHER" id="PTHR48051">
    <property type="match status" value="1"/>
</dbReference>
<dbReference type="InterPro" id="IPR001611">
    <property type="entry name" value="Leu-rich_rpt"/>
</dbReference>
<protein>
    <submittedName>
        <fullName evidence="10">Leucine-rich repeat-containing protein 28</fullName>
    </submittedName>
</protein>
<feature type="transmembrane region" description="Helical" evidence="8">
    <location>
        <begin position="453"/>
        <end position="472"/>
    </location>
</feature>
<keyword evidence="3 7" id="KW-0812">Transmembrane</keyword>
<feature type="transmembrane region" description="Helical" evidence="8">
    <location>
        <begin position="548"/>
        <end position="566"/>
    </location>
</feature>
<keyword evidence="7" id="KW-0675">Receptor</keyword>
<dbReference type="InterPro" id="IPR050216">
    <property type="entry name" value="LRR_domain-containing"/>
</dbReference>
<dbReference type="InterPro" id="IPR017452">
    <property type="entry name" value="GPCR_Rhodpsn_7TM"/>
</dbReference>
<dbReference type="GO" id="GO:0016020">
    <property type="term" value="C:membrane"/>
    <property type="evidence" value="ECO:0007669"/>
    <property type="project" value="UniProtKB-SubCell"/>
</dbReference>
<feature type="transmembrane region" description="Helical" evidence="8">
    <location>
        <begin position="414"/>
        <end position="432"/>
    </location>
</feature>
<evidence type="ECO:0000256" key="7">
    <source>
        <dbReference type="RuleBase" id="RU000688"/>
    </source>
</evidence>
<dbReference type="Gene3D" id="3.80.10.10">
    <property type="entry name" value="Ribonuclease Inhibitor"/>
    <property type="match status" value="1"/>
</dbReference>
<dbReference type="EMBL" id="LSMT01000001">
    <property type="protein sequence ID" value="PFX35043.1"/>
    <property type="molecule type" value="Genomic_DNA"/>
</dbReference>
<comment type="caution">
    <text evidence="10">The sequence shown here is derived from an EMBL/GenBank/DDBJ whole genome shotgun (WGS) entry which is preliminary data.</text>
</comment>
<feature type="transmembrane region" description="Helical" evidence="8">
    <location>
        <begin position="505"/>
        <end position="527"/>
    </location>
</feature>
<feature type="domain" description="G-protein coupled receptors family 1 profile" evidence="9">
    <location>
        <begin position="352"/>
        <end position="630"/>
    </location>
</feature>
<dbReference type="GO" id="GO:0005737">
    <property type="term" value="C:cytoplasm"/>
    <property type="evidence" value="ECO:0007669"/>
    <property type="project" value="TreeGrafter"/>
</dbReference>
<dbReference type="PROSITE" id="PS51450">
    <property type="entry name" value="LRR"/>
    <property type="match status" value="1"/>
</dbReference>
<reference evidence="11" key="1">
    <citation type="journal article" date="2017" name="bioRxiv">
        <title>Comparative analysis of the genomes of Stylophora pistillata and Acropora digitifera provides evidence for extensive differences between species of corals.</title>
        <authorList>
            <person name="Voolstra C.R."/>
            <person name="Li Y."/>
            <person name="Liew Y.J."/>
            <person name="Baumgarten S."/>
            <person name="Zoccola D."/>
            <person name="Flot J.-F."/>
            <person name="Tambutte S."/>
            <person name="Allemand D."/>
            <person name="Aranda M."/>
        </authorList>
    </citation>
    <scope>NUCLEOTIDE SEQUENCE [LARGE SCALE GENOMIC DNA]</scope>
</reference>
<evidence type="ECO:0000256" key="3">
    <source>
        <dbReference type="ARBA" id="ARBA00022692"/>
    </source>
</evidence>
<sequence length="716" mass="82088">MCESVNEEILEAQSKGHTNLYLNYRKLSELPEELLTLSRVKKLYLKRNVLTKLPADIWKLENLVELYLYSNYLHHLPDEIGKLQLLEKLNVGFNYLNILTPAIGQLKSLTSLQLANNQLTYLPKELGNLTNLRDLNVMNNKLEWLPWQLCNCSSLKILSFDGNAVQKIPHQLMTHQGLAELYASGNKLCTLPQDLNKLSSLEFLILDHNTELQLLPATLLKMKDLKMIGLSGCGSKEPARLPRTDSKELEEVFNVRNILQGSSGRIPPLLELCFRAVLCLGVFLVKQEVFLTALWVFFVILERTMNDSEVGSAGDGYWLFVEEYTAEYEKYYVVLNATIVVRLFLAFLGVIANCTVCGVLLRQKRLIKNFSNFHLFNLTLTDIIFRVVLTPLQIIIENTTVVHGNNAVCKLGAFFTYTTLAVTFTLLLGMAFDRYVHIVHPIKARNITWKHSRNVMVISWLYAAFCSSPILYSMKYSKLDWNLTDKSSYEICHPMLGLPFQVSSGMFLVFAFLIPLVVMAVAYGKVLKSLWQHARSKVINSKIAEAKVRAMKMMVIIVLAYTISWGPKLTWLCLQAFEVISLEYDYFWEGDEMSYDSQIETFKYYIKLLIIDDMIDVITFTSSILNPLIFGYYNKSFREDLKKCCCGGNCSNIFQNCQRKTEKHKQVDKKSVVRLGETLRTTETVFVEEEDTKAVEYNYALENRATITEDCQETKL</sequence>
<dbReference type="STRING" id="50429.A0A2B4T134"/>
<keyword evidence="5 8" id="KW-1133">Transmembrane helix</keyword>
<dbReference type="Proteomes" id="UP000225706">
    <property type="component" value="Unassembled WGS sequence"/>
</dbReference>
<accession>A0A2B4T134</accession>
<evidence type="ECO:0000259" key="9">
    <source>
        <dbReference type="PROSITE" id="PS50262"/>
    </source>
</evidence>
<dbReference type="CDD" id="cd00637">
    <property type="entry name" value="7tm_classA_rhodopsin-like"/>
    <property type="match status" value="1"/>
</dbReference>
<dbReference type="PANTHER" id="PTHR48051:SF1">
    <property type="entry name" value="RAS SUPPRESSOR PROTEIN 1"/>
    <property type="match status" value="1"/>
</dbReference>
<dbReference type="SUPFAM" id="SSF52058">
    <property type="entry name" value="L domain-like"/>
    <property type="match status" value="1"/>
</dbReference>
<evidence type="ECO:0000256" key="2">
    <source>
        <dbReference type="ARBA" id="ARBA00022614"/>
    </source>
</evidence>
<dbReference type="InterPro" id="IPR000276">
    <property type="entry name" value="GPCR_Rhodpsn"/>
</dbReference>
<keyword evidence="11" id="KW-1185">Reference proteome</keyword>
<dbReference type="Pfam" id="PF13855">
    <property type="entry name" value="LRR_8"/>
    <property type="match status" value="1"/>
</dbReference>
<dbReference type="SUPFAM" id="SSF81321">
    <property type="entry name" value="Family A G protein-coupled receptor-like"/>
    <property type="match status" value="1"/>
</dbReference>
<proteinExistence type="inferred from homology"/>
<keyword evidence="2" id="KW-0433">Leucine-rich repeat</keyword>
<dbReference type="OrthoDB" id="2021138at2759"/>
<dbReference type="PROSITE" id="PS00237">
    <property type="entry name" value="G_PROTEIN_RECEP_F1_1"/>
    <property type="match status" value="1"/>
</dbReference>
<evidence type="ECO:0000256" key="4">
    <source>
        <dbReference type="ARBA" id="ARBA00022737"/>
    </source>
</evidence>
<dbReference type="PROSITE" id="PS50262">
    <property type="entry name" value="G_PROTEIN_RECEP_F1_2"/>
    <property type="match status" value="1"/>
</dbReference>
<evidence type="ECO:0000313" key="10">
    <source>
        <dbReference type="EMBL" id="PFX35043.1"/>
    </source>
</evidence>
<dbReference type="AlphaFoldDB" id="A0A2B4T134"/>
<evidence type="ECO:0000256" key="8">
    <source>
        <dbReference type="SAM" id="Phobius"/>
    </source>
</evidence>
<dbReference type="GO" id="GO:0004930">
    <property type="term" value="F:G protein-coupled receptor activity"/>
    <property type="evidence" value="ECO:0007669"/>
    <property type="project" value="UniProtKB-KW"/>
</dbReference>
<evidence type="ECO:0000313" key="11">
    <source>
        <dbReference type="Proteomes" id="UP000225706"/>
    </source>
</evidence>
<dbReference type="InterPro" id="IPR003591">
    <property type="entry name" value="Leu-rich_rpt_typical-subtyp"/>
</dbReference>
<feature type="transmembrane region" description="Helical" evidence="8">
    <location>
        <begin position="339"/>
        <end position="361"/>
    </location>
</feature>
<keyword evidence="4" id="KW-0677">Repeat</keyword>